<name>A0A344URT1_9ACTN</name>
<dbReference type="RefSeq" id="WP_220150035.1">
    <property type="nucleotide sequence ID" value="NZ_CP025198.1"/>
</dbReference>
<organism evidence="1 2">
    <name type="scientific">Acidipropionibacterium virtanenii</name>
    <dbReference type="NCBI Taxonomy" id="2057246"/>
    <lineage>
        <taxon>Bacteria</taxon>
        <taxon>Bacillati</taxon>
        <taxon>Actinomycetota</taxon>
        <taxon>Actinomycetes</taxon>
        <taxon>Propionibacteriales</taxon>
        <taxon>Propionibacteriaceae</taxon>
        <taxon>Acidipropionibacterium</taxon>
    </lineage>
</organism>
<reference evidence="1 2" key="1">
    <citation type="submission" date="2017-12" db="EMBL/GenBank/DDBJ databases">
        <title>The whole genome sequence of the Acidipropionibacterium virtanenii sp. nov. type strain JS278.</title>
        <authorList>
            <person name="Laine P."/>
            <person name="Deptula P."/>
            <person name="Varmanen P."/>
            <person name="Auvinen P."/>
        </authorList>
    </citation>
    <scope>NUCLEOTIDE SEQUENCE [LARGE SCALE GENOMIC DNA]</scope>
    <source>
        <strain evidence="1 2">JS278</strain>
    </source>
</reference>
<dbReference type="AlphaFoldDB" id="A0A344URT1"/>
<proteinExistence type="predicted"/>
<accession>A0A344URT1</accession>
<gene>
    <name evidence="1" type="ORF">JS278_00790</name>
</gene>
<sequence>MTETLTRKLPKRATPFGSRRTIEAALTGVLERFSDSTLVLSYGSNAVPSLDRLTGMLKDVKGSQPEVFTVNHRYNFGTHSAATRRLAEEYIIVAA</sequence>
<dbReference type="KEGG" id="acij:JS278_00790"/>
<keyword evidence="2" id="KW-1185">Reference proteome</keyword>
<protein>
    <submittedName>
        <fullName evidence="1">Uncharacterized protein</fullName>
    </submittedName>
</protein>
<evidence type="ECO:0000313" key="2">
    <source>
        <dbReference type="Proteomes" id="UP000251995"/>
    </source>
</evidence>
<dbReference type="Proteomes" id="UP000251995">
    <property type="component" value="Chromosome"/>
</dbReference>
<evidence type="ECO:0000313" key="1">
    <source>
        <dbReference type="EMBL" id="AXE37979.1"/>
    </source>
</evidence>
<dbReference type="EMBL" id="CP025198">
    <property type="protein sequence ID" value="AXE37979.1"/>
    <property type="molecule type" value="Genomic_DNA"/>
</dbReference>